<gene>
    <name evidence="8" type="primary">rluB</name>
    <name evidence="8" type="ORF">NMK_2838</name>
</gene>
<organism evidence="8 9">
    <name type="scientific">Novimethylophilus kurashikiensis</name>
    <dbReference type="NCBI Taxonomy" id="1825523"/>
    <lineage>
        <taxon>Bacteria</taxon>
        <taxon>Pseudomonadati</taxon>
        <taxon>Pseudomonadota</taxon>
        <taxon>Betaproteobacteria</taxon>
        <taxon>Nitrosomonadales</taxon>
        <taxon>Methylophilaceae</taxon>
        <taxon>Novimethylophilus</taxon>
    </lineage>
</organism>
<dbReference type="Gene3D" id="3.10.290.10">
    <property type="entry name" value="RNA-binding S4 domain"/>
    <property type="match status" value="1"/>
</dbReference>
<dbReference type="GO" id="GO:0000455">
    <property type="term" value="P:enzyme-directed rRNA pseudouridine synthesis"/>
    <property type="evidence" value="ECO:0007669"/>
    <property type="project" value="UniProtKB-ARBA"/>
</dbReference>
<dbReference type="InterPro" id="IPR018496">
    <property type="entry name" value="PsdUridine_synth_RsuA/RluB_CS"/>
</dbReference>
<evidence type="ECO:0000313" key="8">
    <source>
        <dbReference type="EMBL" id="GBG15235.1"/>
    </source>
</evidence>
<evidence type="ECO:0000256" key="6">
    <source>
        <dbReference type="SAM" id="MobiDB-lite"/>
    </source>
</evidence>
<dbReference type="InterPro" id="IPR006145">
    <property type="entry name" value="PsdUridine_synth_RsuA/RluA"/>
</dbReference>
<dbReference type="InterPro" id="IPR042092">
    <property type="entry name" value="PsdUridine_s_RsuA/RluB/E/F_cat"/>
</dbReference>
<dbReference type="PANTHER" id="PTHR47683:SF3">
    <property type="entry name" value="RIBOSOMAL LARGE SUBUNIT PSEUDOURIDINE SYNTHASE B"/>
    <property type="match status" value="1"/>
</dbReference>
<evidence type="ECO:0000313" key="9">
    <source>
        <dbReference type="Proteomes" id="UP000245081"/>
    </source>
</evidence>
<feature type="compositionally biased region" description="Basic residues" evidence="6">
    <location>
        <begin position="310"/>
        <end position="322"/>
    </location>
</feature>
<comment type="similarity">
    <text evidence="1 5">Belongs to the pseudouridine synthase RsuA family.</text>
</comment>
<dbReference type="Pfam" id="PF01479">
    <property type="entry name" value="S4"/>
    <property type="match status" value="1"/>
</dbReference>
<dbReference type="FunFam" id="3.10.290.10:FF:000003">
    <property type="entry name" value="Pseudouridine synthase"/>
    <property type="match status" value="1"/>
</dbReference>
<dbReference type="RefSeq" id="WP_109016396.1">
    <property type="nucleotide sequence ID" value="NZ_BDOQ01000017.1"/>
</dbReference>
<protein>
    <recommendedName>
        <fullName evidence="5">Pseudouridine synthase</fullName>
        <ecNumber evidence="5">5.4.99.-</ecNumber>
    </recommendedName>
</protein>
<dbReference type="Gene3D" id="3.30.70.580">
    <property type="entry name" value="Pseudouridine synthase I, catalytic domain, N-terminal subdomain"/>
    <property type="match status" value="1"/>
</dbReference>
<name>A0A2R5FB31_9PROT</name>
<accession>A0A2R5FB31</accession>
<dbReference type="SUPFAM" id="SSF55174">
    <property type="entry name" value="Alpha-L RNA-binding motif"/>
    <property type="match status" value="1"/>
</dbReference>
<dbReference type="InterPro" id="IPR050343">
    <property type="entry name" value="RsuA_PseudoU_synthase"/>
</dbReference>
<keyword evidence="3 5" id="KW-0413">Isomerase</keyword>
<dbReference type="InterPro" id="IPR002942">
    <property type="entry name" value="S4_RNA-bd"/>
</dbReference>
<dbReference type="SMART" id="SM00363">
    <property type="entry name" value="S4"/>
    <property type="match status" value="1"/>
</dbReference>
<dbReference type="CDD" id="cd00165">
    <property type="entry name" value="S4"/>
    <property type="match status" value="1"/>
</dbReference>
<dbReference type="PROSITE" id="PS50889">
    <property type="entry name" value="S4"/>
    <property type="match status" value="1"/>
</dbReference>
<dbReference type="InterPro" id="IPR020094">
    <property type="entry name" value="TruA/RsuA/RluB/E/F_N"/>
</dbReference>
<comment type="caution">
    <text evidence="8">The sequence shown here is derived from an EMBL/GenBank/DDBJ whole genome shotgun (WGS) entry which is preliminary data.</text>
</comment>
<dbReference type="EC" id="5.4.99.-" evidence="5"/>
<dbReference type="CDD" id="cd02556">
    <property type="entry name" value="PseudoU_synth_RluB"/>
    <property type="match status" value="1"/>
</dbReference>
<evidence type="ECO:0000256" key="4">
    <source>
        <dbReference type="PROSITE-ProRule" id="PRU00182"/>
    </source>
</evidence>
<dbReference type="GO" id="GO:0003723">
    <property type="term" value="F:RNA binding"/>
    <property type="evidence" value="ECO:0007669"/>
    <property type="project" value="UniProtKB-KW"/>
</dbReference>
<feature type="region of interest" description="Disordered" evidence="6">
    <location>
        <begin position="1"/>
        <end position="23"/>
    </location>
</feature>
<dbReference type="PROSITE" id="PS01149">
    <property type="entry name" value="PSI_RSU"/>
    <property type="match status" value="1"/>
</dbReference>
<dbReference type="InterPro" id="IPR000748">
    <property type="entry name" value="PsdUridine_synth_RsuA/RluB/E/F"/>
</dbReference>
<keyword evidence="2 4" id="KW-0694">RNA-binding</keyword>
<dbReference type="OrthoDB" id="9807213at2"/>
<keyword evidence="9" id="KW-1185">Reference proteome</keyword>
<feature type="compositionally biased region" description="Basic and acidic residues" evidence="6">
    <location>
        <begin position="334"/>
        <end position="343"/>
    </location>
</feature>
<dbReference type="GO" id="GO:0120159">
    <property type="term" value="F:rRNA pseudouridine synthase activity"/>
    <property type="evidence" value="ECO:0007669"/>
    <property type="project" value="UniProtKB-ARBA"/>
</dbReference>
<feature type="region of interest" description="Disordered" evidence="6">
    <location>
        <begin position="269"/>
        <end position="343"/>
    </location>
</feature>
<evidence type="ECO:0000256" key="1">
    <source>
        <dbReference type="ARBA" id="ARBA00008348"/>
    </source>
</evidence>
<dbReference type="SUPFAM" id="SSF55120">
    <property type="entry name" value="Pseudouridine synthase"/>
    <property type="match status" value="1"/>
</dbReference>
<sequence>MRRPVQEQQEEAPVVRARKKPAAAAPQRLQKVLAVSGLGSRRDMEELIASGRVTVNGEPAQLGQTVGADDVVRIDKRVVKLQTEPQMPRVLLYHKLEGEIVSQDDPEKRASVFEKLPHIRGAKWVSIGRLDINTCGLMIFTTSGELANHFMHPRYEVEREYAVRVMGELTDEQLEQMTEGVELDDGIASFDAIQDRGGEGSNHWYQVILREGRKREVRRLFEAQGLMVSRLMRVRFGPVTLPPRLKRGQLLTLQDKEVRALLEWAGLPVPRSSQQQRPMTAREKEQVGKPFTPRASRIAMAAAAQEPKERKVRKAGWAKAKPKASFNPATKQQRRSDRNRGRG</sequence>
<dbReference type="Proteomes" id="UP000245081">
    <property type="component" value="Unassembled WGS sequence"/>
</dbReference>
<dbReference type="InterPro" id="IPR036986">
    <property type="entry name" value="S4_RNA-bd_sf"/>
</dbReference>
<evidence type="ECO:0000259" key="7">
    <source>
        <dbReference type="SMART" id="SM00363"/>
    </source>
</evidence>
<dbReference type="FunFam" id="3.30.70.1560:FF:000001">
    <property type="entry name" value="Pseudouridine synthase"/>
    <property type="match status" value="1"/>
</dbReference>
<dbReference type="InterPro" id="IPR020103">
    <property type="entry name" value="PsdUridine_synth_cat_dom_sf"/>
</dbReference>
<dbReference type="EMBL" id="BDOQ01000017">
    <property type="protein sequence ID" value="GBG15235.1"/>
    <property type="molecule type" value="Genomic_DNA"/>
</dbReference>
<reference evidence="8 9" key="1">
    <citation type="journal article" date="2018" name="Environ. Microbiol.">
        <title>Isolation and genomic characterization of Novimethylophilus kurashikiensis gen. nov. sp. nov., a new lanthanide-dependent methylotrophic species of Methylophilaceae.</title>
        <authorList>
            <person name="Lv H."/>
            <person name="Sahin N."/>
            <person name="Tani A."/>
        </authorList>
    </citation>
    <scope>NUCLEOTIDE SEQUENCE [LARGE SCALE GENOMIC DNA]</scope>
    <source>
        <strain evidence="8 9">La2-4</strain>
    </source>
</reference>
<proteinExistence type="inferred from homology"/>
<dbReference type="GO" id="GO:0005829">
    <property type="term" value="C:cytosol"/>
    <property type="evidence" value="ECO:0007669"/>
    <property type="project" value="UniProtKB-ARBA"/>
</dbReference>
<dbReference type="PANTHER" id="PTHR47683">
    <property type="entry name" value="PSEUDOURIDINE SYNTHASE FAMILY PROTEIN-RELATED"/>
    <property type="match status" value="1"/>
</dbReference>
<dbReference type="NCBIfam" id="TIGR00093">
    <property type="entry name" value="pseudouridine synthase"/>
    <property type="match status" value="1"/>
</dbReference>
<dbReference type="Gene3D" id="3.30.70.1560">
    <property type="entry name" value="Alpha-L RNA-binding motif"/>
    <property type="match status" value="1"/>
</dbReference>
<evidence type="ECO:0000256" key="2">
    <source>
        <dbReference type="ARBA" id="ARBA00022884"/>
    </source>
</evidence>
<evidence type="ECO:0000256" key="3">
    <source>
        <dbReference type="ARBA" id="ARBA00023235"/>
    </source>
</evidence>
<dbReference type="Pfam" id="PF00849">
    <property type="entry name" value="PseudoU_synth_2"/>
    <property type="match status" value="1"/>
</dbReference>
<evidence type="ECO:0000256" key="5">
    <source>
        <dbReference type="RuleBase" id="RU003887"/>
    </source>
</evidence>
<dbReference type="AlphaFoldDB" id="A0A2R5FB31"/>
<feature type="domain" description="RNA-binding S4" evidence="7">
    <location>
        <begin position="27"/>
        <end position="84"/>
    </location>
</feature>